<name>A0A3L8DUP2_OOCBI</name>
<proteinExistence type="predicted"/>
<feature type="transmembrane region" description="Helical" evidence="6">
    <location>
        <begin position="172"/>
        <end position="190"/>
    </location>
</feature>
<evidence type="ECO:0000313" key="7">
    <source>
        <dbReference type="EMBL" id="RLU23996.1"/>
    </source>
</evidence>
<dbReference type="OrthoDB" id="6234762at2759"/>
<dbReference type="PANTHER" id="PTHR16296">
    <property type="entry name" value="UNCHARACTERIZED HYPOTHALAMUS PROTEIN HT007"/>
    <property type="match status" value="1"/>
</dbReference>
<dbReference type="EMBL" id="QOIP01000004">
    <property type="protein sequence ID" value="RLU23996.1"/>
    <property type="molecule type" value="Genomic_DNA"/>
</dbReference>
<accession>A0A3L8DUP2</accession>
<gene>
    <name evidence="7" type="ORF">DMN91_004204</name>
</gene>
<keyword evidence="2 6" id="KW-0812">Transmembrane</keyword>
<dbReference type="GO" id="GO:0031966">
    <property type="term" value="C:mitochondrial membrane"/>
    <property type="evidence" value="ECO:0007669"/>
    <property type="project" value="UniProtKB-SubCell"/>
</dbReference>
<dbReference type="PANTHER" id="PTHR16296:SF2">
    <property type="entry name" value="TRANSMEMBRANE PROTEIN 126A"/>
    <property type="match status" value="1"/>
</dbReference>
<dbReference type="InterPro" id="IPR009801">
    <property type="entry name" value="TMEM126"/>
</dbReference>
<evidence type="ECO:0000256" key="6">
    <source>
        <dbReference type="SAM" id="Phobius"/>
    </source>
</evidence>
<protein>
    <recommendedName>
        <fullName evidence="8">Transmembrane protein</fullName>
    </recommendedName>
</protein>
<dbReference type="AlphaFoldDB" id="A0A3L8DUP2"/>
<comment type="caution">
    <text evidence="7">The sequence shown here is derived from an EMBL/GenBank/DDBJ whole genome shotgun (WGS) entry which is preliminary data.</text>
</comment>
<organism evidence="7">
    <name type="scientific">Ooceraea biroi</name>
    <name type="common">Clonal raider ant</name>
    <name type="synonym">Cerapachys biroi</name>
    <dbReference type="NCBI Taxonomy" id="2015173"/>
    <lineage>
        <taxon>Eukaryota</taxon>
        <taxon>Metazoa</taxon>
        <taxon>Ecdysozoa</taxon>
        <taxon>Arthropoda</taxon>
        <taxon>Hexapoda</taxon>
        <taxon>Insecta</taxon>
        <taxon>Pterygota</taxon>
        <taxon>Neoptera</taxon>
        <taxon>Endopterygota</taxon>
        <taxon>Hymenoptera</taxon>
        <taxon>Apocrita</taxon>
        <taxon>Aculeata</taxon>
        <taxon>Formicoidea</taxon>
        <taxon>Formicidae</taxon>
        <taxon>Dorylinae</taxon>
        <taxon>Ooceraea</taxon>
    </lineage>
</organism>
<feature type="transmembrane region" description="Helical" evidence="6">
    <location>
        <begin position="125"/>
        <end position="152"/>
    </location>
</feature>
<reference evidence="7" key="2">
    <citation type="submission" date="2018-07" db="EMBL/GenBank/DDBJ databases">
        <authorList>
            <person name="Mckenzie S.K."/>
            <person name="Kronauer D.J.C."/>
        </authorList>
    </citation>
    <scope>NUCLEOTIDE SEQUENCE</scope>
    <source>
        <strain evidence="7">Clonal line C1</strain>
    </source>
</reference>
<reference evidence="7" key="1">
    <citation type="journal article" date="2018" name="Genome Res.">
        <title>The genomic architecture and molecular evolution of ant odorant receptors.</title>
        <authorList>
            <person name="McKenzie S.K."/>
            <person name="Kronauer D.J.C."/>
        </authorList>
    </citation>
    <scope>NUCLEOTIDE SEQUENCE [LARGE SCALE GENOMIC DNA]</scope>
    <source>
        <strain evidence="7">Clonal line C1</strain>
    </source>
</reference>
<feature type="transmembrane region" description="Helical" evidence="6">
    <location>
        <begin position="76"/>
        <end position="96"/>
    </location>
</feature>
<evidence type="ECO:0000256" key="2">
    <source>
        <dbReference type="ARBA" id="ARBA00022692"/>
    </source>
</evidence>
<evidence type="ECO:0000256" key="3">
    <source>
        <dbReference type="ARBA" id="ARBA00022989"/>
    </source>
</evidence>
<dbReference type="Proteomes" id="UP000279307">
    <property type="component" value="Chromosome 4"/>
</dbReference>
<evidence type="ECO:0000256" key="1">
    <source>
        <dbReference type="ARBA" id="ARBA00004225"/>
    </source>
</evidence>
<dbReference type="Pfam" id="PF07114">
    <property type="entry name" value="TMEM126"/>
    <property type="match status" value="1"/>
</dbReference>
<comment type="subcellular location">
    <subcellularLocation>
        <location evidence="1">Mitochondrion membrane</location>
        <topology evidence="1">Multi-pass membrane protein</topology>
    </subcellularLocation>
</comment>
<keyword evidence="3 6" id="KW-1133">Transmembrane helix</keyword>
<keyword evidence="5 6" id="KW-0472">Membrane</keyword>
<evidence type="ECO:0000256" key="5">
    <source>
        <dbReference type="ARBA" id="ARBA00023136"/>
    </source>
</evidence>
<dbReference type="GO" id="GO:0032981">
    <property type="term" value="P:mitochondrial respiratory chain complex I assembly"/>
    <property type="evidence" value="ECO:0007669"/>
    <property type="project" value="TreeGrafter"/>
</dbReference>
<evidence type="ECO:0008006" key="8">
    <source>
        <dbReference type="Google" id="ProtNLM"/>
    </source>
</evidence>
<evidence type="ECO:0000256" key="4">
    <source>
        <dbReference type="ARBA" id="ARBA00023128"/>
    </source>
</evidence>
<keyword evidence="4" id="KW-0496">Mitochondrion</keyword>
<sequence length="222" mass="25330">MEEVQRYHIRHSLPRDIEIISKVEVLKHQKEILEKWKPWTDVWSLEYGRNILAGVAAFTGLYINRKFRAKIKLRDFGHLPTALGLFMTPTATVYLLQTEFVLHKLLAYEVSCPVCLESKSAAMQIFGGMFLALLGAPLANFSIAAGSGRFSVPLRNDFRGMLKITRSAYQPLLPKLAILFTVNALLAGFITHSQVESFIYIEQMQHLMEQDKTERLKIQDGF</sequence>